<reference evidence="10" key="2">
    <citation type="submission" date="2021-08" db="EMBL/GenBank/DDBJ databases">
        <authorList>
            <person name="Tani A."/>
            <person name="Ola A."/>
            <person name="Ogura Y."/>
            <person name="Katsura K."/>
            <person name="Hayashi T."/>
        </authorList>
    </citation>
    <scope>NUCLEOTIDE SEQUENCE</scope>
    <source>
        <strain evidence="10">DSM 23674</strain>
    </source>
</reference>
<keyword evidence="11" id="KW-1185">Reference proteome</keyword>
<feature type="domain" description="BFD-like [2Fe-2S]-binding" evidence="9">
    <location>
        <begin position="2"/>
        <end position="53"/>
    </location>
</feature>
<keyword evidence="3" id="KW-0479">Metal-binding</keyword>
<evidence type="ECO:0000259" key="9">
    <source>
        <dbReference type="Pfam" id="PF04324"/>
    </source>
</evidence>
<dbReference type="InterPro" id="IPR052371">
    <property type="entry name" value="BFD-associated_ferredoxin"/>
</dbReference>
<evidence type="ECO:0000256" key="6">
    <source>
        <dbReference type="ARBA" id="ARBA00023014"/>
    </source>
</evidence>
<accession>A0ABQ4THT3</accession>
<dbReference type="Gene3D" id="1.10.10.1100">
    <property type="entry name" value="BFD-like [2Fe-2S]-binding domain"/>
    <property type="match status" value="1"/>
</dbReference>
<keyword evidence="6" id="KW-0411">Iron-sulfur</keyword>
<evidence type="ECO:0000313" key="11">
    <source>
        <dbReference type="Proteomes" id="UP001055101"/>
    </source>
</evidence>
<gene>
    <name evidence="10" type="ORF">EKPJFOCH_1430</name>
</gene>
<organism evidence="10 11">
    <name type="scientific">Methylobacterium thuringiense</name>
    <dbReference type="NCBI Taxonomy" id="1003091"/>
    <lineage>
        <taxon>Bacteria</taxon>
        <taxon>Pseudomonadati</taxon>
        <taxon>Pseudomonadota</taxon>
        <taxon>Alphaproteobacteria</taxon>
        <taxon>Hyphomicrobiales</taxon>
        <taxon>Methylobacteriaceae</taxon>
        <taxon>Methylobacterium</taxon>
    </lineage>
</organism>
<evidence type="ECO:0000256" key="3">
    <source>
        <dbReference type="ARBA" id="ARBA00022723"/>
    </source>
</evidence>
<evidence type="ECO:0000256" key="4">
    <source>
        <dbReference type="ARBA" id="ARBA00022982"/>
    </source>
</evidence>
<dbReference type="RefSeq" id="WP_238231308.1">
    <property type="nucleotide sequence ID" value="NZ_BPRA01000006.1"/>
</dbReference>
<dbReference type="Pfam" id="PF04324">
    <property type="entry name" value="Fer2_BFD"/>
    <property type="match status" value="1"/>
</dbReference>
<sequence length="91" mass="9389">MIVCSCNILSDGQVRGCITPGPGCPRTPAQVYACLGCSAKCGRCARTIRSIMQNALMEAGGDAHASCATSCSTPCSLVQFQTTEDLEEVAA</sequence>
<keyword evidence="4" id="KW-0249">Electron transport</keyword>
<protein>
    <recommendedName>
        <fullName evidence="7">Bacterioferritin-associated ferredoxin</fullName>
    </recommendedName>
</protein>
<evidence type="ECO:0000256" key="7">
    <source>
        <dbReference type="ARBA" id="ARBA00039386"/>
    </source>
</evidence>
<dbReference type="Proteomes" id="UP001055101">
    <property type="component" value="Unassembled WGS sequence"/>
</dbReference>
<evidence type="ECO:0000256" key="2">
    <source>
        <dbReference type="ARBA" id="ARBA00022714"/>
    </source>
</evidence>
<comment type="similarity">
    <text evidence="8">Belongs to the Bfd family.</text>
</comment>
<proteinExistence type="inferred from homology"/>
<dbReference type="InterPro" id="IPR007419">
    <property type="entry name" value="BFD-like_2Fe2S-bd_dom"/>
</dbReference>
<comment type="caution">
    <text evidence="10">The sequence shown here is derived from an EMBL/GenBank/DDBJ whole genome shotgun (WGS) entry which is preliminary data.</text>
</comment>
<reference evidence="10" key="1">
    <citation type="journal article" date="2021" name="Front. Microbiol.">
        <title>Comprehensive Comparative Genomics and Phenotyping of Methylobacterium Species.</title>
        <authorList>
            <person name="Alessa O."/>
            <person name="Ogura Y."/>
            <person name="Fujitani Y."/>
            <person name="Takami H."/>
            <person name="Hayashi T."/>
            <person name="Sahin N."/>
            <person name="Tani A."/>
        </authorList>
    </citation>
    <scope>NUCLEOTIDE SEQUENCE</scope>
    <source>
        <strain evidence="10">DSM 23674</strain>
    </source>
</reference>
<dbReference type="PANTHER" id="PTHR37424:SF1">
    <property type="entry name" value="BACTERIOFERRITIN-ASSOCIATED FERREDOXIN"/>
    <property type="match status" value="1"/>
</dbReference>
<dbReference type="InterPro" id="IPR041854">
    <property type="entry name" value="BFD-like_2Fe2S-bd_dom_sf"/>
</dbReference>
<evidence type="ECO:0000256" key="1">
    <source>
        <dbReference type="ARBA" id="ARBA00022448"/>
    </source>
</evidence>
<keyword evidence="5" id="KW-0408">Iron</keyword>
<name>A0ABQ4THT3_9HYPH</name>
<dbReference type="PANTHER" id="PTHR37424">
    <property type="entry name" value="BACTERIOFERRITIN-ASSOCIATED FERREDOXIN"/>
    <property type="match status" value="1"/>
</dbReference>
<evidence type="ECO:0000313" key="10">
    <source>
        <dbReference type="EMBL" id="GJE54944.1"/>
    </source>
</evidence>
<dbReference type="EMBL" id="BPRA01000006">
    <property type="protein sequence ID" value="GJE54944.1"/>
    <property type="molecule type" value="Genomic_DNA"/>
</dbReference>
<evidence type="ECO:0000256" key="8">
    <source>
        <dbReference type="ARBA" id="ARBA00046332"/>
    </source>
</evidence>
<evidence type="ECO:0000256" key="5">
    <source>
        <dbReference type="ARBA" id="ARBA00023004"/>
    </source>
</evidence>
<keyword evidence="2" id="KW-0001">2Fe-2S</keyword>
<keyword evidence="1" id="KW-0813">Transport</keyword>